<dbReference type="KEGG" id="ppel:H6H00_05515"/>
<dbReference type="AlphaFoldDB" id="A0A7G7MKX7"/>
<proteinExistence type="predicted"/>
<feature type="transmembrane region" description="Helical" evidence="1">
    <location>
        <begin position="32"/>
        <end position="53"/>
    </location>
</feature>
<reference evidence="2 3" key="1">
    <citation type="submission" date="2020-08" db="EMBL/GenBank/DDBJ databases">
        <authorList>
            <person name="Mo P."/>
        </authorList>
    </citation>
    <scope>NUCLEOTIDE SEQUENCE [LARGE SCALE GENOMIC DNA]</scope>
    <source>
        <strain evidence="2 3">CGMCC 4.1532</strain>
    </source>
</reference>
<dbReference type="Proteomes" id="UP000515728">
    <property type="component" value="Chromosome"/>
</dbReference>
<name>A0A7G7MKX7_9PSEU</name>
<dbReference type="EMBL" id="CP060131">
    <property type="protein sequence ID" value="QNG53438.1"/>
    <property type="molecule type" value="Genomic_DNA"/>
</dbReference>
<sequence>MSTATTIAVTVLLLSLVLIALAWKARGVGPLVLAGVVLGAAAGISATLLAAGLT</sequence>
<dbReference type="RefSeq" id="WP_185720265.1">
    <property type="nucleotide sequence ID" value="NZ_BAAAWI010000001.1"/>
</dbReference>
<evidence type="ECO:0000313" key="2">
    <source>
        <dbReference type="EMBL" id="QNG53438.1"/>
    </source>
</evidence>
<keyword evidence="3" id="KW-1185">Reference proteome</keyword>
<accession>A0A7G7MKX7</accession>
<organism evidence="2 3">
    <name type="scientific">Pseudonocardia petroleophila</name>
    <dbReference type="NCBI Taxonomy" id="37331"/>
    <lineage>
        <taxon>Bacteria</taxon>
        <taxon>Bacillati</taxon>
        <taxon>Actinomycetota</taxon>
        <taxon>Actinomycetes</taxon>
        <taxon>Pseudonocardiales</taxon>
        <taxon>Pseudonocardiaceae</taxon>
        <taxon>Pseudonocardia</taxon>
    </lineage>
</organism>
<evidence type="ECO:0000256" key="1">
    <source>
        <dbReference type="SAM" id="Phobius"/>
    </source>
</evidence>
<protein>
    <submittedName>
        <fullName evidence="2">Uncharacterized protein</fullName>
    </submittedName>
</protein>
<gene>
    <name evidence="2" type="ORF">H6H00_05515</name>
</gene>
<evidence type="ECO:0000313" key="3">
    <source>
        <dbReference type="Proteomes" id="UP000515728"/>
    </source>
</evidence>
<keyword evidence="1" id="KW-0472">Membrane</keyword>
<keyword evidence="1" id="KW-0812">Transmembrane</keyword>
<keyword evidence="1" id="KW-1133">Transmembrane helix</keyword>